<dbReference type="InterPro" id="IPR027417">
    <property type="entry name" value="P-loop_NTPase"/>
</dbReference>
<dbReference type="OrthoDB" id="230260at2"/>
<evidence type="ECO:0000313" key="21">
    <source>
        <dbReference type="Proteomes" id="UP000198824"/>
    </source>
</evidence>
<keyword evidence="12 17" id="KW-1133">Transmembrane helix</keyword>
<dbReference type="SUPFAM" id="SSF52540">
    <property type="entry name" value="P-loop containing nucleoside triphosphate hydrolases"/>
    <property type="match status" value="1"/>
</dbReference>
<feature type="domain" description="AAA" evidence="19">
    <location>
        <begin position="510"/>
        <end position="648"/>
    </location>
</feature>
<keyword evidence="10" id="KW-0418">Kinase</keyword>
<dbReference type="PANTHER" id="PTHR32309">
    <property type="entry name" value="TYROSINE-PROTEIN KINASE"/>
    <property type="match status" value="1"/>
</dbReference>
<evidence type="ECO:0000256" key="13">
    <source>
        <dbReference type="ARBA" id="ARBA00023136"/>
    </source>
</evidence>
<evidence type="ECO:0000256" key="10">
    <source>
        <dbReference type="ARBA" id="ARBA00022777"/>
    </source>
</evidence>
<evidence type="ECO:0000256" key="11">
    <source>
        <dbReference type="ARBA" id="ARBA00022840"/>
    </source>
</evidence>
<comment type="subcellular location">
    <subcellularLocation>
        <location evidence="1">Cell inner membrane</location>
        <topology evidence="1">Multi-pass membrane protein</topology>
    </subcellularLocation>
</comment>
<dbReference type="STRING" id="1166337.SAMN05192580_3855"/>
<dbReference type="GO" id="GO:0004713">
    <property type="term" value="F:protein tyrosine kinase activity"/>
    <property type="evidence" value="ECO:0007669"/>
    <property type="project" value="TreeGrafter"/>
</dbReference>
<evidence type="ECO:0000259" key="18">
    <source>
        <dbReference type="Pfam" id="PF02706"/>
    </source>
</evidence>
<evidence type="ECO:0000256" key="17">
    <source>
        <dbReference type="SAM" id="Phobius"/>
    </source>
</evidence>
<keyword evidence="16" id="KW-0175">Coiled coil</keyword>
<dbReference type="Proteomes" id="UP000198824">
    <property type="component" value="Unassembled WGS sequence"/>
</dbReference>
<evidence type="ECO:0000256" key="16">
    <source>
        <dbReference type="SAM" id="Coils"/>
    </source>
</evidence>
<keyword evidence="6" id="KW-0997">Cell inner membrane</keyword>
<organism evidence="20 21">
    <name type="scientific">Sphingomonas jatrophae</name>
    <dbReference type="NCBI Taxonomy" id="1166337"/>
    <lineage>
        <taxon>Bacteria</taxon>
        <taxon>Pseudomonadati</taxon>
        <taxon>Pseudomonadota</taxon>
        <taxon>Alphaproteobacteria</taxon>
        <taxon>Sphingomonadales</taxon>
        <taxon>Sphingomonadaceae</taxon>
        <taxon>Sphingomonas</taxon>
    </lineage>
</organism>
<evidence type="ECO:0000259" key="19">
    <source>
        <dbReference type="Pfam" id="PF13614"/>
    </source>
</evidence>
<feature type="transmembrane region" description="Helical" evidence="17">
    <location>
        <begin position="12"/>
        <end position="34"/>
    </location>
</feature>
<dbReference type="InterPro" id="IPR003856">
    <property type="entry name" value="LPS_length_determ_N"/>
</dbReference>
<evidence type="ECO:0000256" key="1">
    <source>
        <dbReference type="ARBA" id="ARBA00004429"/>
    </source>
</evidence>
<keyword evidence="8 17" id="KW-0812">Transmembrane</keyword>
<evidence type="ECO:0000313" key="20">
    <source>
        <dbReference type="EMBL" id="SFS13115.1"/>
    </source>
</evidence>
<keyword evidence="7" id="KW-0808">Transferase</keyword>
<dbReference type="EMBL" id="FOZG01000003">
    <property type="protein sequence ID" value="SFS13115.1"/>
    <property type="molecule type" value="Genomic_DNA"/>
</dbReference>
<dbReference type="EC" id="2.7.10.2" evidence="4"/>
<feature type="coiled-coil region" evidence="16">
    <location>
        <begin position="310"/>
        <end position="368"/>
    </location>
</feature>
<evidence type="ECO:0000256" key="6">
    <source>
        <dbReference type="ARBA" id="ARBA00022519"/>
    </source>
</evidence>
<dbReference type="InterPro" id="IPR025669">
    <property type="entry name" value="AAA_dom"/>
</dbReference>
<dbReference type="Gene3D" id="3.40.50.300">
    <property type="entry name" value="P-loop containing nucleotide triphosphate hydrolases"/>
    <property type="match status" value="1"/>
</dbReference>
<dbReference type="GO" id="GO:0005886">
    <property type="term" value="C:plasma membrane"/>
    <property type="evidence" value="ECO:0007669"/>
    <property type="project" value="UniProtKB-SubCell"/>
</dbReference>
<keyword evidence="9" id="KW-0547">Nucleotide-binding</keyword>
<dbReference type="Pfam" id="PF02706">
    <property type="entry name" value="Wzz"/>
    <property type="match status" value="1"/>
</dbReference>
<comment type="catalytic activity">
    <reaction evidence="15">
        <text>L-tyrosyl-[protein] + ATP = O-phospho-L-tyrosyl-[protein] + ADP + H(+)</text>
        <dbReference type="Rhea" id="RHEA:10596"/>
        <dbReference type="Rhea" id="RHEA-COMP:10136"/>
        <dbReference type="Rhea" id="RHEA-COMP:20101"/>
        <dbReference type="ChEBI" id="CHEBI:15378"/>
        <dbReference type="ChEBI" id="CHEBI:30616"/>
        <dbReference type="ChEBI" id="CHEBI:46858"/>
        <dbReference type="ChEBI" id="CHEBI:61978"/>
        <dbReference type="ChEBI" id="CHEBI:456216"/>
        <dbReference type="EC" id="2.7.10.2"/>
    </reaction>
</comment>
<dbReference type="PANTHER" id="PTHR32309:SF13">
    <property type="entry name" value="FERRIC ENTEROBACTIN TRANSPORT PROTEIN FEPE"/>
    <property type="match status" value="1"/>
</dbReference>
<dbReference type="Pfam" id="PF13614">
    <property type="entry name" value="AAA_31"/>
    <property type="match status" value="1"/>
</dbReference>
<accession>A0A1I6MBP6</accession>
<keyword evidence="13 17" id="KW-0472">Membrane</keyword>
<dbReference type="AlphaFoldDB" id="A0A1I6MBP6"/>
<protein>
    <recommendedName>
        <fullName evidence="4">non-specific protein-tyrosine kinase</fullName>
        <ecNumber evidence="4">2.7.10.2</ecNumber>
    </recommendedName>
</protein>
<evidence type="ECO:0000256" key="15">
    <source>
        <dbReference type="ARBA" id="ARBA00051245"/>
    </source>
</evidence>
<gene>
    <name evidence="20" type="ORF">SAMN05192580_3855</name>
</gene>
<reference evidence="20 21" key="1">
    <citation type="submission" date="2016-10" db="EMBL/GenBank/DDBJ databases">
        <authorList>
            <person name="de Groot N.N."/>
        </authorList>
    </citation>
    <scope>NUCLEOTIDE SEQUENCE [LARGE SCALE GENOMIC DNA]</scope>
    <source>
        <strain evidence="20 21">S5-249</strain>
    </source>
</reference>
<evidence type="ECO:0000256" key="4">
    <source>
        <dbReference type="ARBA" id="ARBA00011903"/>
    </source>
</evidence>
<proteinExistence type="inferred from homology"/>
<evidence type="ECO:0000256" key="12">
    <source>
        <dbReference type="ARBA" id="ARBA00022989"/>
    </source>
</evidence>
<dbReference type="InterPro" id="IPR005702">
    <property type="entry name" value="Wzc-like_C"/>
</dbReference>
<comment type="similarity">
    <text evidence="2">Belongs to the CpsD/CapB family.</text>
</comment>
<feature type="domain" description="Polysaccharide chain length determinant N-terminal" evidence="18">
    <location>
        <begin position="5"/>
        <end position="91"/>
    </location>
</feature>
<comment type="similarity">
    <text evidence="3">Belongs to the etk/wzc family.</text>
</comment>
<keyword evidence="11" id="KW-0067">ATP-binding</keyword>
<evidence type="ECO:0000256" key="5">
    <source>
        <dbReference type="ARBA" id="ARBA00022475"/>
    </source>
</evidence>
<evidence type="ECO:0000256" key="9">
    <source>
        <dbReference type="ARBA" id="ARBA00022741"/>
    </source>
</evidence>
<dbReference type="InterPro" id="IPR050445">
    <property type="entry name" value="Bact_polysacc_biosynth/exp"/>
</dbReference>
<dbReference type="CDD" id="cd05387">
    <property type="entry name" value="BY-kinase"/>
    <property type="match status" value="1"/>
</dbReference>
<name>A0A1I6MBP6_9SPHN</name>
<sequence length="697" mass="73754">MTFEQIFAIFRRALPIVAIGMIGLGLIGLIVSLASPRIYQSTARVIVEAQVRPITSDPDVVERQGQRDPSAVDTEVQVLESSAVAARVVRDARLQSDPEFGGDSFDQSVRRFAEALSISRVGETELIDIKVESRSPQRAAQLANRTAEAYMTLERERKRRTTLDANRLLRARVADMAGQVRRAEAAVQQFRVGNNLLSVNGTTLAEQTSANISDRLAAGRAAERAALAELAAARSAGVPLDLANAQASLGTLRAQQAGAMQEMSAAQGQFGPSHPRYIAAARRLAEINQAVEAETQRARAGIAATQGQRIDELEARAAAATNLRRSLETSAGANAAGLASNSRAATRLADLERQAAALRSTYETYLQRYQQTLTQLGTEQSKAELIAAGTVPERPYKPSTLRNVLFGLLAGLAAGIAISTSVILFESHFSTAAQVEEELDVEGLPSLPTAGSAGLSVGRADTAAILAAMIADPTSAFAEMHKSLVGALDRPVDGRPNRVVAVTSALPKEGKTTAVLCLATAAAFGGRRVLLIDCDQRRRGVTRAAASGAEQGLHEVLVGGAAWRGVLAAGPVPGVDLLPASPVQADQVDLFGLPAFATLLAAVRDSYDLVLLDCAPVLPIVDTRLIVGYADSVLLVCRWRSTARRAVAAALGMIGRTGAPIAGVTLTRVDLKALARFGYGDPTFYYRSYKDYYGAPA</sequence>
<evidence type="ECO:0000256" key="14">
    <source>
        <dbReference type="ARBA" id="ARBA00023137"/>
    </source>
</evidence>
<evidence type="ECO:0000256" key="7">
    <source>
        <dbReference type="ARBA" id="ARBA00022679"/>
    </source>
</evidence>
<dbReference type="RefSeq" id="WP_093317297.1">
    <property type="nucleotide sequence ID" value="NZ_FOZG01000003.1"/>
</dbReference>
<keyword evidence="5" id="KW-1003">Cell membrane</keyword>
<keyword evidence="21" id="KW-1185">Reference proteome</keyword>
<keyword evidence="14" id="KW-0829">Tyrosine-protein kinase</keyword>
<evidence type="ECO:0000256" key="3">
    <source>
        <dbReference type="ARBA" id="ARBA00008883"/>
    </source>
</evidence>
<evidence type="ECO:0000256" key="8">
    <source>
        <dbReference type="ARBA" id="ARBA00022692"/>
    </source>
</evidence>
<evidence type="ECO:0000256" key="2">
    <source>
        <dbReference type="ARBA" id="ARBA00007316"/>
    </source>
</evidence>